<dbReference type="SMART" id="SM00852">
    <property type="entry name" value="MoCF_biosynth"/>
    <property type="match status" value="1"/>
</dbReference>
<dbReference type="EMBL" id="NFMF01000003">
    <property type="protein sequence ID" value="PNH22164.1"/>
    <property type="molecule type" value="Genomic_DNA"/>
</dbReference>
<dbReference type="NCBIfam" id="TIGR00199">
    <property type="entry name" value="PncC_domain"/>
    <property type="match status" value="1"/>
</dbReference>
<dbReference type="Gene3D" id="3.90.950.20">
    <property type="entry name" value="CinA-like"/>
    <property type="match status" value="1"/>
</dbReference>
<gene>
    <name evidence="1" type="primary">cinA</name>
    <name evidence="4" type="ORF">CAL30_02580</name>
    <name evidence="3" type="ORF">HMPREF3182_01498</name>
</gene>
<evidence type="ECO:0000313" key="4">
    <source>
        <dbReference type="EMBL" id="PNH22164.1"/>
    </source>
</evidence>
<evidence type="ECO:0000256" key="1">
    <source>
        <dbReference type="HAMAP-Rule" id="MF_00226"/>
    </source>
</evidence>
<dbReference type="InterPro" id="IPR036653">
    <property type="entry name" value="CinA-like_C"/>
</dbReference>
<proteinExistence type="inferred from homology"/>
<sequence length="417" mass="45896">MQVEIITVGSELLLGEILNRNSLFLSEQLNALGYSVLYHTTVGDNIERLQAVLKQALLRADIVITTGGLGPTQGDITKIVAADVMQAPLVFHEEVYDDIKQWLTRRYAKPVITENQKRQAMIPEGAIIFSNEVGTAPGIAIQRENKWIIQLPGPPRELQWMFFQRVVAFLQEQFGNQGYIVSRYIKIYDLGEALIESKLIDLEKNHANPTVAMYARPGFVEVRLTAKGGTQEEAKALLQPLQQEVEKRLGRVVVSYDQENIADALGRIVKEKQLSISAAESCTGGLIGAFITDVPGSSDYFKGTVCTYTNQAKMKLLGVRKETLEAYTAVSSNVANEMAKGSLRIYDSDIAISTTGIAGPGGATETQPVGLVYTGVTGPWGTWIKKDVYMGDRCEIKVRAATKAIYYAVAYILKHTV</sequence>
<accession>A0A2J8BBK8</accession>
<reference evidence="4 6" key="3">
    <citation type="submission" date="2017-05" db="EMBL/GenBank/DDBJ databases">
        <authorList>
            <person name="Song R."/>
            <person name="Chenine A.L."/>
            <person name="Ruprecht R.M."/>
        </authorList>
    </citation>
    <scope>NUCLEOTIDE SEQUENCE [LARGE SCALE GENOMIC DNA]</scope>
    <source>
        <strain evidence="4 6">KA00229</strain>
    </source>
</reference>
<dbReference type="InterPro" id="IPR001453">
    <property type="entry name" value="MoaB/Mog_dom"/>
</dbReference>
<dbReference type="Proteomes" id="UP000070160">
    <property type="component" value="Unassembled WGS sequence"/>
</dbReference>
<reference evidence="3" key="1">
    <citation type="submission" date="2016-01" db="EMBL/GenBank/DDBJ databases">
        <authorList>
            <person name="Oliw E.H."/>
        </authorList>
    </citation>
    <scope>NUCLEOTIDE SEQUENCE [LARGE SCALE GENOMIC DNA]</scope>
    <source>
        <strain evidence="3">KA00182</strain>
    </source>
</reference>
<dbReference type="Proteomes" id="UP000242958">
    <property type="component" value="Unassembled WGS sequence"/>
</dbReference>
<evidence type="ECO:0000259" key="2">
    <source>
        <dbReference type="SMART" id="SM00852"/>
    </source>
</evidence>
<comment type="similarity">
    <text evidence="1">Belongs to the CinA family.</text>
</comment>
<dbReference type="AlphaFoldDB" id="A0A134CDI3"/>
<dbReference type="RefSeq" id="WP_062486540.1">
    <property type="nucleotide sequence ID" value="NZ_KQ960955.1"/>
</dbReference>
<dbReference type="CDD" id="cd00885">
    <property type="entry name" value="cinA"/>
    <property type="match status" value="1"/>
</dbReference>
<dbReference type="NCBIfam" id="NF001813">
    <property type="entry name" value="PRK00549.1"/>
    <property type="match status" value="1"/>
</dbReference>
<dbReference type="NCBIfam" id="TIGR00177">
    <property type="entry name" value="molyb_syn"/>
    <property type="match status" value="1"/>
</dbReference>
<evidence type="ECO:0000313" key="3">
    <source>
        <dbReference type="EMBL" id="KXB90184.1"/>
    </source>
</evidence>
<dbReference type="InterPro" id="IPR036425">
    <property type="entry name" value="MoaB/Mog-like_dom_sf"/>
</dbReference>
<dbReference type="SUPFAM" id="SSF53218">
    <property type="entry name" value="Molybdenum cofactor biosynthesis proteins"/>
    <property type="match status" value="1"/>
</dbReference>
<dbReference type="PANTHER" id="PTHR13939:SF0">
    <property type="entry name" value="NMN AMIDOHYDROLASE-LIKE PROTEIN YFAY"/>
    <property type="match status" value="1"/>
</dbReference>
<dbReference type="HAMAP" id="MF_00226_B">
    <property type="entry name" value="CinA_B"/>
    <property type="match status" value="1"/>
</dbReference>
<dbReference type="Pfam" id="PF00994">
    <property type="entry name" value="MoCF_biosynth"/>
    <property type="match status" value="1"/>
</dbReference>
<keyword evidence="5" id="KW-1185">Reference proteome</keyword>
<accession>A0A134CDI3</accession>
<reference evidence="5" key="2">
    <citation type="submission" date="2016-01" db="EMBL/GenBank/DDBJ databases">
        <authorList>
            <person name="Mitreva M."/>
            <person name="Pepin K.H."/>
            <person name="Mihindukulasuriya K.A."/>
            <person name="Fulton R."/>
            <person name="Fronick C."/>
            <person name="O'Laughlin M."/>
            <person name="Miner T."/>
            <person name="Herter B."/>
            <person name="Rosa B.A."/>
            <person name="Cordes M."/>
            <person name="Tomlinson C."/>
            <person name="Wollam A."/>
            <person name="Palsikar V.B."/>
            <person name="Mardis E.R."/>
            <person name="Wilson R.K."/>
        </authorList>
    </citation>
    <scope>NUCLEOTIDE SEQUENCE [LARGE SCALE GENOMIC DNA]</scope>
    <source>
        <strain evidence="5">KA00182</strain>
    </source>
</reference>
<dbReference type="InterPro" id="IPR050101">
    <property type="entry name" value="CinA"/>
</dbReference>
<dbReference type="PATRIC" id="fig|1588748.3.peg.1450"/>
<dbReference type="Pfam" id="PF18146">
    <property type="entry name" value="CinA_KH"/>
    <property type="match status" value="1"/>
</dbReference>
<dbReference type="Pfam" id="PF02464">
    <property type="entry name" value="CinA"/>
    <property type="match status" value="1"/>
</dbReference>
<organism evidence="3 5">
    <name type="scientific">Megasphaera hutchinsoni</name>
    <dbReference type="NCBI Taxonomy" id="1588748"/>
    <lineage>
        <taxon>Bacteria</taxon>
        <taxon>Bacillati</taxon>
        <taxon>Bacillota</taxon>
        <taxon>Negativicutes</taxon>
        <taxon>Veillonellales</taxon>
        <taxon>Veillonellaceae</taxon>
        <taxon>Megasphaera</taxon>
    </lineage>
</organism>
<protein>
    <recommendedName>
        <fullName evidence="1">Putative competence-damage inducible protein</fullName>
    </recommendedName>
</protein>
<feature type="domain" description="MoaB/Mog" evidence="2">
    <location>
        <begin position="4"/>
        <end position="172"/>
    </location>
</feature>
<dbReference type="PIRSF" id="PIRSF006728">
    <property type="entry name" value="CinA"/>
    <property type="match status" value="1"/>
</dbReference>
<dbReference type="InterPro" id="IPR008136">
    <property type="entry name" value="CinA_C"/>
</dbReference>
<evidence type="ECO:0000313" key="6">
    <source>
        <dbReference type="Proteomes" id="UP000242958"/>
    </source>
</evidence>
<name>A0A134CDI3_9FIRM</name>
<dbReference type="PANTHER" id="PTHR13939">
    <property type="entry name" value="NICOTINAMIDE-NUCLEOTIDE AMIDOHYDROLASE PNCC"/>
    <property type="match status" value="1"/>
</dbReference>
<dbReference type="InterPro" id="IPR041424">
    <property type="entry name" value="CinA_KH"/>
</dbReference>
<comment type="caution">
    <text evidence="3">The sequence shown here is derived from an EMBL/GenBank/DDBJ whole genome shotgun (WGS) entry which is preliminary data.</text>
</comment>
<dbReference type="NCBIfam" id="TIGR00200">
    <property type="entry name" value="cinA_nterm"/>
    <property type="match status" value="1"/>
</dbReference>
<dbReference type="InterPro" id="IPR008135">
    <property type="entry name" value="Competence-induced_CinA"/>
</dbReference>
<dbReference type="STRING" id="1588748.HMPREF3182_01498"/>
<dbReference type="Gene3D" id="3.30.70.2860">
    <property type="match status" value="1"/>
</dbReference>
<dbReference type="EMBL" id="LSDT01000050">
    <property type="protein sequence ID" value="KXB90184.1"/>
    <property type="molecule type" value="Genomic_DNA"/>
</dbReference>
<dbReference type="SUPFAM" id="SSF142433">
    <property type="entry name" value="CinA-like"/>
    <property type="match status" value="1"/>
</dbReference>
<dbReference type="Gene3D" id="3.40.980.10">
    <property type="entry name" value="MoaB/Mog-like domain"/>
    <property type="match status" value="1"/>
</dbReference>
<evidence type="ECO:0000313" key="5">
    <source>
        <dbReference type="Proteomes" id="UP000070160"/>
    </source>
</evidence>